<evidence type="ECO:0008006" key="3">
    <source>
        <dbReference type="Google" id="ProtNLM"/>
    </source>
</evidence>
<dbReference type="EMBL" id="JAPDNS010000002">
    <property type="protein sequence ID" value="MCW3485796.1"/>
    <property type="molecule type" value="Genomic_DNA"/>
</dbReference>
<dbReference type="RefSeq" id="WP_264732592.1">
    <property type="nucleotide sequence ID" value="NZ_JAPDNR010000001.1"/>
</dbReference>
<proteinExistence type="predicted"/>
<organism evidence="1 2">
    <name type="scientific">Chitinophaga nivalis</name>
    <dbReference type="NCBI Taxonomy" id="2991709"/>
    <lineage>
        <taxon>Bacteria</taxon>
        <taxon>Pseudomonadati</taxon>
        <taxon>Bacteroidota</taxon>
        <taxon>Chitinophagia</taxon>
        <taxon>Chitinophagales</taxon>
        <taxon>Chitinophagaceae</taxon>
        <taxon>Chitinophaga</taxon>
    </lineage>
</organism>
<reference evidence="1 2" key="1">
    <citation type="submission" date="2022-10" db="EMBL/GenBank/DDBJ databases">
        <title>Chitinophaga nivalis PC15 sp. nov., isolated from Pyeongchang county, South Korea.</title>
        <authorList>
            <person name="Trinh H.N."/>
        </authorList>
    </citation>
    <scope>NUCLEOTIDE SEQUENCE [LARGE SCALE GENOMIC DNA]</scope>
    <source>
        <strain evidence="1 2">PC14</strain>
    </source>
</reference>
<accession>A0ABT3IPH8</accession>
<gene>
    <name evidence="1" type="ORF">OL497_17960</name>
</gene>
<evidence type="ECO:0000313" key="2">
    <source>
        <dbReference type="Proteomes" id="UP001207742"/>
    </source>
</evidence>
<sequence>MNLYTDIKESVESAFAFLKAAGFTDFEEQQIAFETHFEAKNEYVKVDVWFEFIYSTPIWVTINGYHIQLLEPEHPLFEQYARTLQELYEPPADNTTKDACGIDYLGEQYEQGGRQLNHTYLEGMARLLQSYPAVLQGELDVLVSHAATAAAAWEAEQAAEKIAQQLYTCTFSIDDLVECEATGTSLDEIRTALKEYEADRICVLQVVDPYMNPVAFEWPLPGKS</sequence>
<keyword evidence="2" id="KW-1185">Reference proteome</keyword>
<dbReference type="Proteomes" id="UP001207742">
    <property type="component" value="Unassembled WGS sequence"/>
</dbReference>
<evidence type="ECO:0000313" key="1">
    <source>
        <dbReference type="EMBL" id="MCW3485796.1"/>
    </source>
</evidence>
<name>A0ABT3IPH8_9BACT</name>
<comment type="caution">
    <text evidence="1">The sequence shown here is derived from an EMBL/GenBank/DDBJ whole genome shotgun (WGS) entry which is preliminary data.</text>
</comment>
<protein>
    <recommendedName>
        <fullName evidence="3">DUF4303 domain-containing protein</fullName>
    </recommendedName>
</protein>